<evidence type="ECO:0000313" key="5">
    <source>
        <dbReference type="EMBL" id="GAA0691158.1"/>
    </source>
</evidence>
<evidence type="ECO:0000256" key="2">
    <source>
        <dbReference type="ARBA" id="ARBA00023008"/>
    </source>
</evidence>
<dbReference type="Proteomes" id="UP001499915">
    <property type="component" value="Unassembled WGS sequence"/>
</dbReference>
<evidence type="ECO:0000256" key="3">
    <source>
        <dbReference type="SAM" id="SignalP"/>
    </source>
</evidence>
<keyword evidence="1 3" id="KW-0732">Signal</keyword>
<feature type="chain" id="PRO_5046335103" description="CopC domain-containing protein" evidence="3">
    <location>
        <begin position="22"/>
        <end position="115"/>
    </location>
</feature>
<keyword evidence="2" id="KW-0186">Copper</keyword>
<comment type="caution">
    <text evidence="5">The sequence shown here is derived from an EMBL/GenBank/DDBJ whole genome shotgun (WGS) entry which is preliminary data.</text>
</comment>
<sequence>MRMFKSLLAAGLIALSAPALAHTDMMESHPMDGAMMMEQVSELKLNFGKPVRLVNVKLISSDNRPVSIDFKPVMEPGKQFSVPVPMLKPDNYTVHWTTMGDDGHKMKGSFGFMQH</sequence>
<dbReference type="Gene3D" id="2.60.40.1220">
    <property type="match status" value="1"/>
</dbReference>
<feature type="domain" description="CopC" evidence="4">
    <location>
        <begin position="22"/>
        <end position="112"/>
    </location>
</feature>
<feature type="signal peptide" evidence="3">
    <location>
        <begin position="1"/>
        <end position="21"/>
    </location>
</feature>
<dbReference type="InterPro" id="IPR014755">
    <property type="entry name" value="Cu-Rt/internalin_Ig-like"/>
</dbReference>
<evidence type="ECO:0000313" key="6">
    <source>
        <dbReference type="Proteomes" id="UP001499915"/>
    </source>
</evidence>
<dbReference type="InterPro" id="IPR014756">
    <property type="entry name" value="Ig_E-set"/>
</dbReference>
<organism evidence="5 6">
    <name type="scientific">Marinobacterium maritimum</name>
    <dbReference type="NCBI Taxonomy" id="500162"/>
    <lineage>
        <taxon>Bacteria</taxon>
        <taxon>Pseudomonadati</taxon>
        <taxon>Pseudomonadota</taxon>
        <taxon>Gammaproteobacteria</taxon>
        <taxon>Oceanospirillales</taxon>
        <taxon>Oceanospirillaceae</taxon>
        <taxon>Marinobacterium</taxon>
    </lineage>
</organism>
<accession>A0ABP3TBU3</accession>
<dbReference type="Pfam" id="PF04234">
    <property type="entry name" value="CopC"/>
    <property type="match status" value="1"/>
</dbReference>
<dbReference type="SUPFAM" id="SSF81296">
    <property type="entry name" value="E set domains"/>
    <property type="match status" value="1"/>
</dbReference>
<dbReference type="EMBL" id="BAAAET010000002">
    <property type="protein sequence ID" value="GAA0691158.1"/>
    <property type="molecule type" value="Genomic_DNA"/>
</dbReference>
<keyword evidence="6" id="KW-1185">Reference proteome</keyword>
<evidence type="ECO:0000256" key="1">
    <source>
        <dbReference type="ARBA" id="ARBA00022729"/>
    </source>
</evidence>
<evidence type="ECO:0000259" key="4">
    <source>
        <dbReference type="Pfam" id="PF04234"/>
    </source>
</evidence>
<dbReference type="InterPro" id="IPR007348">
    <property type="entry name" value="CopC_dom"/>
</dbReference>
<dbReference type="RefSeq" id="WP_343804952.1">
    <property type="nucleotide sequence ID" value="NZ_BAAAET010000002.1"/>
</dbReference>
<protein>
    <recommendedName>
        <fullName evidence="4">CopC domain-containing protein</fullName>
    </recommendedName>
</protein>
<proteinExistence type="predicted"/>
<gene>
    <name evidence="5" type="ORF">GCM10009104_17460</name>
</gene>
<name>A0ABP3TBU3_9GAMM</name>
<reference evidence="6" key="1">
    <citation type="journal article" date="2019" name="Int. J. Syst. Evol. Microbiol.">
        <title>The Global Catalogue of Microorganisms (GCM) 10K type strain sequencing project: providing services to taxonomists for standard genome sequencing and annotation.</title>
        <authorList>
            <consortium name="The Broad Institute Genomics Platform"/>
            <consortium name="The Broad Institute Genome Sequencing Center for Infectious Disease"/>
            <person name="Wu L."/>
            <person name="Ma J."/>
        </authorList>
    </citation>
    <scope>NUCLEOTIDE SEQUENCE [LARGE SCALE GENOMIC DNA]</scope>
    <source>
        <strain evidence="6">JCM 15134</strain>
    </source>
</reference>